<organism evidence="2 3">
    <name type="scientific">Candidatus Magnetobacterium bavaricum</name>
    <dbReference type="NCBI Taxonomy" id="29290"/>
    <lineage>
        <taxon>Bacteria</taxon>
        <taxon>Pseudomonadati</taxon>
        <taxon>Nitrospirota</taxon>
        <taxon>Thermodesulfovibrionia</taxon>
        <taxon>Thermodesulfovibrionales</taxon>
        <taxon>Candidatus Magnetobacteriaceae</taxon>
        <taxon>Candidatus Magnetobacterium</taxon>
    </lineage>
</organism>
<protein>
    <submittedName>
        <fullName evidence="2">Uncharacterized protein</fullName>
    </submittedName>
</protein>
<evidence type="ECO:0000313" key="3">
    <source>
        <dbReference type="Proteomes" id="UP000033423"/>
    </source>
</evidence>
<accession>A0A0F3GUK5</accession>
<evidence type="ECO:0000256" key="1">
    <source>
        <dbReference type="SAM" id="MobiDB-lite"/>
    </source>
</evidence>
<name>A0A0F3GUK5_9BACT</name>
<comment type="caution">
    <text evidence="2">The sequence shown here is derived from an EMBL/GenBank/DDBJ whole genome shotgun (WGS) entry which is preliminary data.</text>
</comment>
<sequence length="54" mass="5734">MPIFLTLLISLSPLEPYFISSIPSIPSSLPSSLPSNLPSSLPSSLPLRSPLVKT</sequence>
<evidence type="ECO:0000313" key="2">
    <source>
        <dbReference type="EMBL" id="KJU84353.1"/>
    </source>
</evidence>
<dbReference type="Proteomes" id="UP000033423">
    <property type="component" value="Unassembled WGS sequence"/>
</dbReference>
<keyword evidence="3" id="KW-1185">Reference proteome</keyword>
<feature type="region of interest" description="Disordered" evidence="1">
    <location>
        <begin position="27"/>
        <end position="54"/>
    </location>
</feature>
<dbReference type="EMBL" id="LACI01001506">
    <property type="protein sequence ID" value="KJU84353.1"/>
    <property type="molecule type" value="Genomic_DNA"/>
</dbReference>
<proteinExistence type="predicted"/>
<gene>
    <name evidence="2" type="ORF">MBAV_003453</name>
</gene>
<reference evidence="2 3" key="1">
    <citation type="submission" date="2015-02" db="EMBL/GenBank/DDBJ databases">
        <title>Single-cell genomics of uncultivated deep-branching MTB reveals a conserved set of magnetosome genes.</title>
        <authorList>
            <person name="Kolinko S."/>
            <person name="Richter M."/>
            <person name="Glockner F.O."/>
            <person name="Brachmann A."/>
            <person name="Schuler D."/>
        </authorList>
    </citation>
    <scope>NUCLEOTIDE SEQUENCE [LARGE SCALE GENOMIC DNA]</scope>
    <source>
        <strain evidence="2">TM-1</strain>
    </source>
</reference>
<dbReference type="AlphaFoldDB" id="A0A0F3GUK5"/>